<evidence type="ECO:0000313" key="5">
    <source>
        <dbReference type="Proteomes" id="UP000594262"/>
    </source>
</evidence>
<evidence type="ECO:0000259" key="3">
    <source>
        <dbReference type="PROSITE" id="PS50013"/>
    </source>
</evidence>
<dbReference type="AlphaFoldDB" id="A0A7M5UMW5"/>
<proteinExistence type="predicted"/>
<dbReference type="SUPFAM" id="SSF54160">
    <property type="entry name" value="Chromo domain-like"/>
    <property type="match status" value="1"/>
</dbReference>
<dbReference type="InterPro" id="IPR023780">
    <property type="entry name" value="Chromo_domain"/>
</dbReference>
<evidence type="ECO:0000313" key="4">
    <source>
        <dbReference type="EnsemblMetazoa" id="CLYHEMP001460.1"/>
    </source>
</evidence>
<dbReference type="PROSITE" id="PS00598">
    <property type="entry name" value="CHROMO_1"/>
    <property type="match status" value="1"/>
</dbReference>
<sequence>MSLRLKSKTKLNYSGLHHSSTASELEIMEWRSIRKRKDVYQAEETLAEKRIGKRTFYLIKWLGWGSEDATWEPACNILDAAIIQFWECPAPEMRQVSFYVERLLSCFEASLKERLRSVKQLDFPVSIFRFLFNGRGLDKKRGYKSLNKDDFDPQWFPKDWHTGLINKRGTKTMIRFPIVMRSFLSKSPKLFQKQKSGEILERKRRIIQRITVTIVKDTFNSY</sequence>
<dbReference type="EnsemblMetazoa" id="CLYHEMT001460.1">
    <property type="protein sequence ID" value="CLYHEMP001460.1"/>
    <property type="gene ID" value="CLYHEMG001460"/>
</dbReference>
<dbReference type="SMART" id="SM00298">
    <property type="entry name" value="CHROMO"/>
    <property type="match status" value="1"/>
</dbReference>
<dbReference type="InterPro" id="IPR016197">
    <property type="entry name" value="Chromo-like_dom_sf"/>
</dbReference>
<organism evidence="4 5">
    <name type="scientific">Clytia hemisphaerica</name>
    <dbReference type="NCBI Taxonomy" id="252671"/>
    <lineage>
        <taxon>Eukaryota</taxon>
        <taxon>Metazoa</taxon>
        <taxon>Cnidaria</taxon>
        <taxon>Hydrozoa</taxon>
        <taxon>Hydroidolina</taxon>
        <taxon>Leptothecata</taxon>
        <taxon>Obeliida</taxon>
        <taxon>Clytiidae</taxon>
        <taxon>Clytia</taxon>
    </lineage>
</organism>
<dbReference type="Pfam" id="PF00385">
    <property type="entry name" value="Chromo"/>
    <property type="match status" value="1"/>
</dbReference>
<comment type="subcellular location">
    <subcellularLocation>
        <location evidence="1">Nucleus</location>
    </subcellularLocation>
</comment>
<feature type="domain" description="Chromo" evidence="3">
    <location>
        <begin position="40"/>
        <end position="83"/>
    </location>
</feature>
<dbReference type="PROSITE" id="PS50013">
    <property type="entry name" value="CHROMO_2"/>
    <property type="match status" value="1"/>
</dbReference>
<dbReference type="Gene3D" id="2.40.50.40">
    <property type="match status" value="1"/>
</dbReference>
<reference evidence="4" key="1">
    <citation type="submission" date="2021-01" db="UniProtKB">
        <authorList>
            <consortium name="EnsemblMetazoa"/>
        </authorList>
    </citation>
    <scope>IDENTIFICATION</scope>
</reference>
<protein>
    <recommendedName>
        <fullName evidence="3">Chromo domain-containing protein</fullName>
    </recommendedName>
</protein>
<dbReference type="InterPro" id="IPR000953">
    <property type="entry name" value="Chromo/chromo_shadow_dom"/>
</dbReference>
<dbReference type="GO" id="GO:0005634">
    <property type="term" value="C:nucleus"/>
    <property type="evidence" value="ECO:0007669"/>
    <property type="project" value="UniProtKB-SubCell"/>
</dbReference>
<dbReference type="InterPro" id="IPR023779">
    <property type="entry name" value="Chromodomain_CS"/>
</dbReference>
<accession>A0A7M5UMW5</accession>
<evidence type="ECO:0000256" key="2">
    <source>
        <dbReference type="ARBA" id="ARBA00023242"/>
    </source>
</evidence>
<dbReference type="OrthoDB" id="5987469at2759"/>
<keyword evidence="5" id="KW-1185">Reference proteome</keyword>
<evidence type="ECO:0000256" key="1">
    <source>
        <dbReference type="ARBA" id="ARBA00004123"/>
    </source>
</evidence>
<dbReference type="Proteomes" id="UP000594262">
    <property type="component" value="Unplaced"/>
</dbReference>
<keyword evidence="2" id="KW-0539">Nucleus</keyword>
<name>A0A7M5UMW5_9CNID</name>